<dbReference type="InterPro" id="IPR013783">
    <property type="entry name" value="Ig-like_fold"/>
</dbReference>
<dbReference type="InterPro" id="IPR059017">
    <property type="entry name" value="PMEL_NMB_N"/>
</dbReference>
<dbReference type="PANTHER" id="PTHR11861:SF1">
    <property type="entry name" value="MELANOCYTE PROTEIN PMEL"/>
    <property type="match status" value="1"/>
</dbReference>
<sequence length="771" mass="79903">MNTFLLASAVVFLSAVCARRDRSGAPRGFSEYRSWNSKLYPVWDDGDSRYRDCWRGGNVSLEVSNDGPTLTGAKATFTIQLRFPGNQTVLPDGQVVWAQNCTVNGTHFREGEPVYGNDTSEDWDGVFPDGTPMRTSGRRKSKFVFVWKVWGKFWQVADGPSSSLTVVTDSIPLGSYSMEVVVYHSRGRGQFIPMGTATTNFAITDQIPFSVSLSQVNDLNQADQSFIQNRAVSFTVRLHDPSQYLSGSDITFNWDFGDNSGTLISRGLAVTHTYLTAGSFQPLVILQATIPAAGCVTPGDTPTPGAPTGSAGLVSSEPAPPPLGTTVSSASVAPVVVSTPGPAQTSNPADLDLALPGSAAAPAAGEDTIALEASVTPADTAVETVAPAAAGGDTIAEAPASTEAPVDAVDTVPPVEAVETVALAASVAPVEAVDPVNTVAPVEAVDPVNTVAPVEAVADTVAPGVAQASTPVASVEEIINAVTPGSADLVADPTTVAVEAGTMTAVAVEAGTMTAVAVEAGTMTAVAVEAGTMTAVAVEAGTVAVEAGTEAAEVPLIVAKRQAPAAAEESCLIYRYGSFSTGIDIVQGIESVEIVQVQNVETELEALQNAVDLTITCQGSLPSEVCTVISDSDCAVPMLTVCNAVQPSPECQLILRQVFNETGVFCVNVSMTNSVSLAMTSTRVNINAASGSSMAATVVLIVGMLLVASAVGAVVFTYRRLKDYRPLNEDPTGSVQTGQASERTSVQIFLRSMFTWQPVGENSPLLQGRVV</sequence>
<keyword evidence="4" id="KW-1133">Transmembrane helix</keyword>
<dbReference type="AlphaFoldDB" id="A0AAD8CGK3"/>
<dbReference type="InterPro" id="IPR035986">
    <property type="entry name" value="PKD_dom_sf"/>
</dbReference>
<dbReference type="InterPro" id="IPR022409">
    <property type="entry name" value="PKD/Chitinase_dom"/>
</dbReference>
<gene>
    <name evidence="7" type="primary">PMEL</name>
    <name evidence="7" type="ORF">AOXY_G32983</name>
</gene>
<evidence type="ECO:0000256" key="2">
    <source>
        <dbReference type="ARBA" id="ARBA00023180"/>
    </source>
</evidence>
<keyword evidence="2" id="KW-0325">Glycoprotein</keyword>
<feature type="transmembrane region" description="Helical" evidence="4">
    <location>
        <begin position="694"/>
        <end position="718"/>
    </location>
</feature>
<name>A0AAD8CGK3_ACIOX</name>
<dbReference type="GO" id="GO:0005886">
    <property type="term" value="C:plasma membrane"/>
    <property type="evidence" value="ECO:0007669"/>
    <property type="project" value="TreeGrafter"/>
</dbReference>
<feature type="signal peptide" evidence="5">
    <location>
        <begin position="1"/>
        <end position="18"/>
    </location>
</feature>
<evidence type="ECO:0000313" key="8">
    <source>
        <dbReference type="Proteomes" id="UP001230051"/>
    </source>
</evidence>
<reference evidence="7" key="1">
    <citation type="submission" date="2022-02" db="EMBL/GenBank/DDBJ databases">
        <title>Atlantic sturgeon de novo genome assembly.</title>
        <authorList>
            <person name="Stock M."/>
            <person name="Klopp C."/>
            <person name="Guiguen Y."/>
            <person name="Cabau C."/>
            <person name="Parinello H."/>
            <person name="Santidrian Yebra-Pimentel E."/>
            <person name="Kuhl H."/>
            <person name="Dirks R.P."/>
            <person name="Guessner J."/>
            <person name="Wuertz S."/>
            <person name="Du K."/>
            <person name="Schartl M."/>
        </authorList>
    </citation>
    <scope>NUCLEOTIDE SEQUENCE</scope>
    <source>
        <strain evidence="7">STURGEONOMICS-FGT-2020</strain>
        <tissue evidence="7">Whole blood</tissue>
    </source>
</reference>
<evidence type="ECO:0000256" key="3">
    <source>
        <dbReference type="ARBA" id="ARBA00025776"/>
    </source>
</evidence>
<dbReference type="CDD" id="cd00146">
    <property type="entry name" value="PKD"/>
    <property type="match status" value="1"/>
</dbReference>
<dbReference type="Gene3D" id="2.60.40.10">
    <property type="entry name" value="Immunoglobulins"/>
    <property type="match status" value="1"/>
</dbReference>
<feature type="chain" id="PRO_5041920409" evidence="5">
    <location>
        <begin position="19"/>
        <end position="771"/>
    </location>
</feature>
<keyword evidence="1 5" id="KW-0732">Signal</keyword>
<evidence type="ECO:0000256" key="1">
    <source>
        <dbReference type="ARBA" id="ARBA00022729"/>
    </source>
</evidence>
<dbReference type="Proteomes" id="UP001230051">
    <property type="component" value="Unassembled WGS sequence"/>
</dbReference>
<dbReference type="InterPro" id="IPR046846">
    <property type="entry name" value="PKAT_KLD"/>
</dbReference>
<proteinExistence type="inferred from homology"/>
<dbReference type="InterPro" id="IPR045219">
    <property type="entry name" value="PKAT"/>
</dbReference>
<dbReference type="FunFam" id="2.60.40.10:FF:001512">
    <property type="entry name" value="Premelanosome protein a"/>
    <property type="match status" value="1"/>
</dbReference>
<dbReference type="InterPro" id="IPR000601">
    <property type="entry name" value="PKD_dom"/>
</dbReference>
<organism evidence="7 8">
    <name type="scientific">Acipenser oxyrinchus oxyrinchus</name>
    <dbReference type="NCBI Taxonomy" id="40147"/>
    <lineage>
        <taxon>Eukaryota</taxon>
        <taxon>Metazoa</taxon>
        <taxon>Chordata</taxon>
        <taxon>Craniata</taxon>
        <taxon>Vertebrata</taxon>
        <taxon>Euteleostomi</taxon>
        <taxon>Actinopterygii</taxon>
        <taxon>Chondrostei</taxon>
        <taxon>Acipenseriformes</taxon>
        <taxon>Acipenseridae</taxon>
        <taxon>Acipenser</taxon>
    </lineage>
</organism>
<dbReference type="Pfam" id="PF26141">
    <property type="entry name" value="PMEL_NMB_N"/>
    <property type="match status" value="1"/>
</dbReference>
<evidence type="ECO:0000256" key="5">
    <source>
        <dbReference type="SAM" id="SignalP"/>
    </source>
</evidence>
<dbReference type="GO" id="GO:0032438">
    <property type="term" value="P:melanosome organization"/>
    <property type="evidence" value="ECO:0007669"/>
    <property type="project" value="TreeGrafter"/>
</dbReference>
<dbReference type="EMBL" id="JAGXEW010000054">
    <property type="protein sequence ID" value="KAK1150983.1"/>
    <property type="molecule type" value="Genomic_DNA"/>
</dbReference>
<dbReference type="Pfam" id="PF00801">
    <property type="entry name" value="PKD"/>
    <property type="match status" value="1"/>
</dbReference>
<dbReference type="SMART" id="SM00089">
    <property type="entry name" value="PKD"/>
    <property type="match status" value="1"/>
</dbReference>
<keyword evidence="4" id="KW-0472">Membrane</keyword>
<dbReference type="PANTHER" id="PTHR11861">
    <property type="entry name" value="MELANOCYTE PROTEIN PMEL 17-RELATED"/>
    <property type="match status" value="1"/>
</dbReference>
<feature type="domain" description="PKD" evidence="6">
    <location>
        <begin position="246"/>
        <end position="280"/>
    </location>
</feature>
<dbReference type="Pfam" id="PF20433">
    <property type="entry name" value="PKAT_KLD"/>
    <property type="match status" value="1"/>
</dbReference>
<comment type="similarity">
    <text evidence="3">Belongs to the PMEL/NMB family.</text>
</comment>
<accession>A0AAD8CGK3</accession>
<evidence type="ECO:0000259" key="6">
    <source>
        <dbReference type="PROSITE" id="PS50093"/>
    </source>
</evidence>
<dbReference type="SUPFAM" id="SSF49299">
    <property type="entry name" value="PKD domain"/>
    <property type="match status" value="1"/>
</dbReference>
<evidence type="ECO:0000313" key="7">
    <source>
        <dbReference type="EMBL" id="KAK1150983.1"/>
    </source>
</evidence>
<keyword evidence="8" id="KW-1185">Reference proteome</keyword>
<protein>
    <submittedName>
        <fullName evidence="7">Melanocyte protein PMEL-like</fullName>
    </submittedName>
</protein>
<dbReference type="GO" id="GO:0042470">
    <property type="term" value="C:melanosome"/>
    <property type="evidence" value="ECO:0007669"/>
    <property type="project" value="TreeGrafter"/>
</dbReference>
<keyword evidence="4" id="KW-0812">Transmembrane</keyword>
<dbReference type="PROSITE" id="PS50093">
    <property type="entry name" value="PKD"/>
    <property type="match status" value="1"/>
</dbReference>
<evidence type="ECO:0000256" key="4">
    <source>
        <dbReference type="SAM" id="Phobius"/>
    </source>
</evidence>
<comment type="caution">
    <text evidence="7">The sequence shown here is derived from an EMBL/GenBank/DDBJ whole genome shotgun (WGS) entry which is preliminary data.</text>
</comment>